<keyword evidence="6" id="KW-1185">Reference proteome</keyword>
<gene>
    <name evidence="5" type="ORF">DGYR_LOCUS11631</name>
</gene>
<proteinExistence type="predicted"/>
<sequence length="990" mass="112282">MLASIFHCLRFRNIHNYRPVMFLPLDQLALSEPKQCETNLDCKTKHSYCKVMDTSTGTSQGNTPPTTIGQGQTTSMHISTAGITKSNSETTKIATTKADELTTQSETINETTTGIAVKPTTVVEITTQNTHSQAITTEGSENHTEGTTTNETISELTTNKEFTSRATQTTDKTGISTTMNNVISTEKQITEQFTTEKAVLERTTYSPSPIKRCVCDSSAGWFKDGDTCKNYADLYDPCSSITICKVRHSHCVFDGVNVQGKRCKCKTGYIDVQHNGTLTCGQIITHYDDPTCSICEKHEGICYSSTGNGRRDGCKCKSSRQGVDCEKLLVNVYCSVPANTMTICFKPTNRFNFKTGNSVLHAKGKGKDEACKGKPADKDSICDKDSIALVLSWKEENRRRCGTNHYTDGKGERTYDNVIVAAEDSKINTQNDLYFNTYCKFRNYVQNTFKGIAVHAVPGNDRGETKLPNLQFAAEFQTGKLIDPSYPVRVGDKIRLIIKMTDVESYSAILVTEMTASSSFTKPDPKAVTVPLIMNGCPYENQKTFTNENMWKVAHNDPRQLRTGLIRMFKLSKGSSVFFHSTVRICLIGEEIKCKLHNCTWPLQKQQSRRKKRALKTSEEIDTLELRWYEDTGNSSNGGLTALFCVIAIATLALIGITVFFVITKKKITFKKPEVWTTLPQRFAIPRLDQNKHIRIREIMSDFFYENESRTSSPKQPRWRTKISPTDRFSAERSSLRSTKSNPAATIHVKPKEPLRKTKSLPTSNTEGWNKTKEDLRKKVLLKMDESVRLKREKEAICLIEEQRREEKLRKEKEEKQEKVLKLQAIRGQIEEEKTVVYNVVSHINDDKEEEKLFMKLFIKKMLSNPRAKMILQNFVLKYKQSQKEQEKMLEKEKEEATNEKAMGKIAKIYSDSEGKTPKFMEKTNFPSTCFLPELEKKPVFRTSSVDSDMKDMSKQELRQYVQALHKIVDGDIKSLVKGQKKAEKTDKLN</sequence>
<keyword evidence="1" id="KW-0175">Coiled coil</keyword>
<evidence type="ECO:0000256" key="1">
    <source>
        <dbReference type="SAM" id="Coils"/>
    </source>
</evidence>
<keyword evidence="3" id="KW-0812">Transmembrane</keyword>
<dbReference type="AlphaFoldDB" id="A0A7I8W7B2"/>
<evidence type="ECO:0000256" key="2">
    <source>
        <dbReference type="SAM" id="MobiDB-lite"/>
    </source>
</evidence>
<evidence type="ECO:0000313" key="5">
    <source>
        <dbReference type="EMBL" id="CAD5124023.1"/>
    </source>
</evidence>
<evidence type="ECO:0000313" key="6">
    <source>
        <dbReference type="Proteomes" id="UP000549394"/>
    </source>
</evidence>
<name>A0A7I8W7B2_9ANNE</name>
<keyword evidence="3" id="KW-1133">Transmembrane helix</keyword>
<feature type="coiled-coil region" evidence="1">
    <location>
        <begin position="876"/>
        <end position="903"/>
    </location>
</feature>
<dbReference type="InterPro" id="IPR001507">
    <property type="entry name" value="ZP_dom"/>
</dbReference>
<reference evidence="5 6" key="1">
    <citation type="submission" date="2020-08" db="EMBL/GenBank/DDBJ databases">
        <authorList>
            <person name="Hejnol A."/>
        </authorList>
    </citation>
    <scope>NUCLEOTIDE SEQUENCE [LARGE SCALE GENOMIC DNA]</scope>
</reference>
<dbReference type="Proteomes" id="UP000549394">
    <property type="component" value="Unassembled WGS sequence"/>
</dbReference>
<feature type="coiled-coil region" evidence="1">
    <location>
        <begin position="799"/>
        <end position="833"/>
    </location>
</feature>
<accession>A0A7I8W7B2</accession>
<evidence type="ECO:0000259" key="4">
    <source>
        <dbReference type="PROSITE" id="PS51034"/>
    </source>
</evidence>
<comment type="caution">
    <text evidence="5">The sequence shown here is derived from an EMBL/GenBank/DDBJ whole genome shotgun (WGS) entry which is preliminary data.</text>
</comment>
<evidence type="ECO:0000256" key="3">
    <source>
        <dbReference type="SAM" id="Phobius"/>
    </source>
</evidence>
<feature type="domain" description="ZP" evidence="4">
    <location>
        <begin position="333"/>
        <end position="606"/>
    </location>
</feature>
<keyword evidence="3" id="KW-0472">Membrane</keyword>
<protein>
    <submittedName>
        <fullName evidence="5">DgyrCDS12326</fullName>
    </submittedName>
</protein>
<dbReference type="EMBL" id="CAJFCJ010000020">
    <property type="protein sequence ID" value="CAD5124023.1"/>
    <property type="molecule type" value="Genomic_DNA"/>
</dbReference>
<organism evidence="5 6">
    <name type="scientific">Dimorphilus gyrociliatus</name>
    <dbReference type="NCBI Taxonomy" id="2664684"/>
    <lineage>
        <taxon>Eukaryota</taxon>
        <taxon>Metazoa</taxon>
        <taxon>Spiralia</taxon>
        <taxon>Lophotrochozoa</taxon>
        <taxon>Annelida</taxon>
        <taxon>Polychaeta</taxon>
        <taxon>Polychaeta incertae sedis</taxon>
        <taxon>Dinophilidae</taxon>
        <taxon>Dimorphilus</taxon>
    </lineage>
</organism>
<feature type="region of interest" description="Disordered" evidence="2">
    <location>
        <begin position="707"/>
        <end position="744"/>
    </location>
</feature>
<feature type="transmembrane region" description="Helical" evidence="3">
    <location>
        <begin position="640"/>
        <end position="663"/>
    </location>
</feature>
<dbReference type="PROSITE" id="PS51034">
    <property type="entry name" value="ZP_2"/>
    <property type="match status" value="1"/>
</dbReference>